<dbReference type="SUPFAM" id="SSF160387">
    <property type="entry name" value="NosL/MerB-like"/>
    <property type="match status" value="1"/>
</dbReference>
<dbReference type="Pfam" id="PF05573">
    <property type="entry name" value="NosL"/>
    <property type="match status" value="1"/>
</dbReference>
<feature type="chain" id="PRO_5011699399" evidence="1">
    <location>
        <begin position="18"/>
        <end position="175"/>
    </location>
</feature>
<gene>
    <name evidence="2" type="ORF">SAMN04487859_103112</name>
</gene>
<protein>
    <submittedName>
        <fullName evidence="2">Copper chaperone NosL</fullName>
    </submittedName>
</protein>
<dbReference type="PANTHER" id="PTHR41247:SF1">
    <property type="entry name" value="HTH-TYPE TRANSCRIPTIONAL REPRESSOR YCNK"/>
    <property type="match status" value="1"/>
</dbReference>
<accession>A0A1I4ZC77</accession>
<keyword evidence="1" id="KW-0732">Signal</keyword>
<dbReference type="AlphaFoldDB" id="A0A1I4ZC77"/>
<organism evidence="2 3">
    <name type="scientific">Roseovarius lutimaris</name>
    <dbReference type="NCBI Taxonomy" id="1005928"/>
    <lineage>
        <taxon>Bacteria</taxon>
        <taxon>Pseudomonadati</taxon>
        <taxon>Pseudomonadota</taxon>
        <taxon>Alphaproteobacteria</taxon>
        <taxon>Rhodobacterales</taxon>
        <taxon>Roseobacteraceae</taxon>
        <taxon>Roseovarius</taxon>
    </lineage>
</organism>
<dbReference type="RefSeq" id="WP_092834355.1">
    <property type="nucleotide sequence ID" value="NZ_FOVP01000003.1"/>
</dbReference>
<evidence type="ECO:0000313" key="2">
    <source>
        <dbReference type="EMBL" id="SFN47892.1"/>
    </source>
</evidence>
<feature type="signal peptide" evidence="1">
    <location>
        <begin position="1"/>
        <end position="17"/>
    </location>
</feature>
<dbReference type="STRING" id="1005928.SAMN04487859_103112"/>
<dbReference type="InterPro" id="IPR008719">
    <property type="entry name" value="N2O_reductase_NosL"/>
</dbReference>
<dbReference type="PANTHER" id="PTHR41247">
    <property type="entry name" value="HTH-TYPE TRANSCRIPTIONAL REPRESSOR YCNK"/>
    <property type="match status" value="1"/>
</dbReference>
<dbReference type="EMBL" id="FOVP01000003">
    <property type="protein sequence ID" value="SFN47892.1"/>
    <property type="molecule type" value="Genomic_DNA"/>
</dbReference>
<proteinExistence type="predicted"/>
<evidence type="ECO:0000313" key="3">
    <source>
        <dbReference type="Proteomes" id="UP000198599"/>
    </source>
</evidence>
<dbReference type="Gene3D" id="3.30.70.2050">
    <property type="match status" value="1"/>
</dbReference>
<name>A0A1I4ZC77_9RHOB</name>
<dbReference type="PROSITE" id="PS51257">
    <property type="entry name" value="PROKAR_LIPOPROTEIN"/>
    <property type="match status" value="1"/>
</dbReference>
<dbReference type="OrthoDB" id="7354657at2"/>
<dbReference type="Proteomes" id="UP000198599">
    <property type="component" value="Unassembled WGS sequence"/>
</dbReference>
<evidence type="ECO:0000256" key="1">
    <source>
        <dbReference type="SAM" id="SignalP"/>
    </source>
</evidence>
<dbReference type="Gene3D" id="3.30.70.2060">
    <property type="match status" value="1"/>
</dbReference>
<sequence>MTRPILVSFLLATTLLAACKEERAQAPDPITMTSDALSHFCMMQVDNHPGPKAQIHLKGLPDPIFFAQMRDALAYVKGPERDADILAFYVSDMGAAPDWETPGIDNWIAAETAAFVVGADVTGGMGAPEIVPFSDPALAQDFAADKGGEVMSLEEIPAATVLAPVDIILNEEPPS</sequence>
<keyword evidence="3" id="KW-1185">Reference proteome</keyword>
<reference evidence="3" key="1">
    <citation type="submission" date="2016-10" db="EMBL/GenBank/DDBJ databases">
        <authorList>
            <person name="Varghese N."/>
            <person name="Submissions S."/>
        </authorList>
    </citation>
    <scope>NUCLEOTIDE SEQUENCE [LARGE SCALE GENOMIC DNA]</scope>
    <source>
        <strain evidence="3">DSM 28463</strain>
    </source>
</reference>